<feature type="region of interest" description="Disordered" evidence="1">
    <location>
        <begin position="68"/>
        <end position="122"/>
    </location>
</feature>
<feature type="compositionally biased region" description="Low complexity" evidence="1">
    <location>
        <begin position="296"/>
        <end position="310"/>
    </location>
</feature>
<evidence type="ECO:0000313" key="3">
    <source>
        <dbReference type="Proteomes" id="UP000267145"/>
    </source>
</evidence>
<dbReference type="RefSeq" id="XP_028491233.1">
    <property type="nucleotide sequence ID" value="XM_028636582.1"/>
</dbReference>
<dbReference type="GeneID" id="39606062"/>
<proteinExistence type="predicted"/>
<reference evidence="2 3" key="1">
    <citation type="submission" date="2018-10" db="EMBL/GenBank/DDBJ databases">
        <title>Genome sequence of Verticillium nonalfalfae VnAa140.</title>
        <authorList>
            <person name="Stajich J.E."/>
            <person name="Kasson M.T."/>
        </authorList>
    </citation>
    <scope>NUCLEOTIDE SEQUENCE [LARGE SCALE GENOMIC DNA]</scope>
    <source>
        <strain evidence="2 3">VnAa140</strain>
    </source>
</reference>
<comment type="caution">
    <text evidence="2">The sequence shown here is derived from an EMBL/GenBank/DDBJ whole genome shotgun (WGS) entry which is preliminary data.</text>
</comment>
<feature type="compositionally biased region" description="Pro residues" evidence="1">
    <location>
        <begin position="266"/>
        <end position="280"/>
    </location>
</feature>
<dbReference type="AlphaFoldDB" id="A0A3M9XYR5"/>
<accession>A0A3M9XYR5</accession>
<evidence type="ECO:0008006" key="4">
    <source>
        <dbReference type="Google" id="ProtNLM"/>
    </source>
</evidence>
<protein>
    <recommendedName>
        <fullName evidence="4">Myb-like domain-containing protein</fullName>
    </recommendedName>
</protein>
<evidence type="ECO:0000313" key="2">
    <source>
        <dbReference type="EMBL" id="RNJ53075.1"/>
    </source>
</evidence>
<feature type="region of interest" description="Disordered" evidence="1">
    <location>
        <begin position="511"/>
        <end position="540"/>
    </location>
</feature>
<feature type="region of interest" description="Disordered" evidence="1">
    <location>
        <begin position="200"/>
        <end position="463"/>
    </location>
</feature>
<dbReference type="Proteomes" id="UP000267145">
    <property type="component" value="Unassembled WGS sequence"/>
</dbReference>
<feature type="compositionally biased region" description="Polar residues" evidence="1">
    <location>
        <begin position="225"/>
        <end position="237"/>
    </location>
</feature>
<sequence>MFSKSWTDRADRDLFFTILSVKCIGIITGPEWTSIGNSMRSMGYGFTNEGCRQHFQGLRRAQHTTRGIGLFGKPGAQEEPPHDPTRNPITRRPGPGRGRPRKQGSPPMRTVETSAERQRRDEREIERLNAIDAAAAANATANIPSITGNPFLDRIFAMPGNRTVIYGGGGPPVRVHTREDYLELEKRKEKYNDRLLATLQARRAGNPKNPPPKPDTRHSGPAASRDTSPVTETSLVPNANPGKLPDAVSSTSSKTAWSAGDKTLPPLAPEPGPGPGPGPGPSTAHTPNLNSFEWYPPARSAHSRSRPSNPFASALRKENPVRAGQLATTDASMSSSARAGPSAATIGRSPEDIAGPIGEPPENNFAEASSFHDSSDYSIIDPPNGHDIDTVLVPHPVALSPRPLGPSEQHKKAQPQRDNASPGKDAPGGDVIDAVGSGPGHREAESQPDEPSPKRIRVAEPADTQGITRAEVALALAAARTAQRKMAEEALPSQQILDDEAVLALTTVHDDFTSGFPRGDADHQVSLDGDDGLEFAYDGS</sequence>
<evidence type="ECO:0000256" key="1">
    <source>
        <dbReference type="SAM" id="MobiDB-lite"/>
    </source>
</evidence>
<organism evidence="2 3">
    <name type="scientific">Verticillium nonalfalfae</name>
    <dbReference type="NCBI Taxonomy" id="1051616"/>
    <lineage>
        <taxon>Eukaryota</taxon>
        <taxon>Fungi</taxon>
        <taxon>Dikarya</taxon>
        <taxon>Ascomycota</taxon>
        <taxon>Pezizomycotina</taxon>
        <taxon>Sordariomycetes</taxon>
        <taxon>Hypocreomycetidae</taxon>
        <taxon>Glomerellales</taxon>
        <taxon>Plectosphaerellaceae</taxon>
        <taxon>Verticillium</taxon>
    </lineage>
</organism>
<feature type="compositionally biased region" description="Basic and acidic residues" evidence="1">
    <location>
        <begin position="440"/>
        <end position="460"/>
    </location>
</feature>
<feature type="compositionally biased region" description="Polar residues" evidence="1">
    <location>
        <begin position="326"/>
        <end position="337"/>
    </location>
</feature>
<gene>
    <name evidence="2" type="ORF">D7B24_002373</name>
</gene>
<keyword evidence="3" id="KW-1185">Reference proteome</keyword>
<dbReference type="STRING" id="1051616.A0A3M9XYR5"/>
<name>A0A3M9XYR5_9PEZI</name>
<dbReference type="EMBL" id="RBVV01000158">
    <property type="protein sequence ID" value="RNJ53075.1"/>
    <property type="molecule type" value="Genomic_DNA"/>
</dbReference>